<sequence length="155" mass="16864">MTGIALRQVNAHRRRRVLQWKKVASAARQEKVREEDFAGALVDQLSDGGWAARIAALAAAVMLILPVGSYAGYQYLADSIYGASGNGIAFRGDLSEYEHLEDKLRSAQAQLSATDYARLEELIRQVAALQASVDEAGGQNAMSAEQIQQLKSLEQ</sequence>
<keyword evidence="1" id="KW-0812">Transmembrane</keyword>
<organism evidence="2 3">
    <name type="scientific">Saccharibacillus endophyticus</name>
    <dbReference type="NCBI Taxonomy" id="2060666"/>
    <lineage>
        <taxon>Bacteria</taxon>
        <taxon>Bacillati</taxon>
        <taxon>Bacillota</taxon>
        <taxon>Bacilli</taxon>
        <taxon>Bacillales</taxon>
        <taxon>Paenibacillaceae</taxon>
        <taxon>Saccharibacillus</taxon>
    </lineage>
</organism>
<keyword evidence="1" id="KW-0472">Membrane</keyword>
<keyword evidence="3" id="KW-1185">Reference proteome</keyword>
<evidence type="ECO:0000256" key="1">
    <source>
        <dbReference type="SAM" id="Phobius"/>
    </source>
</evidence>
<dbReference type="Gene3D" id="1.10.3950.10">
    <property type="entry name" value="putative ecf-type sigma factor negative effector from bacillus cereus"/>
    <property type="match status" value="1"/>
</dbReference>
<feature type="transmembrane region" description="Helical" evidence="1">
    <location>
        <begin position="50"/>
        <end position="73"/>
    </location>
</feature>
<protein>
    <recommendedName>
        <fullName evidence="4">DUF3600 domain-containing protein</fullName>
    </recommendedName>
</protein>
<dbReference type="InterPro" id="IPR038267">
    <property type="entry name" value="ECF_sigma_eff"/>
</dbReference>
<evidence type="ECO:0000313" key="3">
    <source>
        <dbReference type="Proteomes" id="UP000605427"/>
    </source>
</evidence>
<reference evidence="3" key="1">
    <citation type="journal article" date="2019" name="Int. J. Syst. Evol. Microbiol.">
        <title>The Global Catalogue of Microorganisms (GCM) 10K type strain sequencing project: providing services to taxonomists for standard genome sequencing and annotation.</title>
        <authorList>
            <consortium name="The Broad Institute Genomics Platform"/>
            <consortium name="The Broad Institute Genome Sequencing Center for Infectious Disease"/>
            <person name="Wu L."/>
            <person name="Ma J."/>
        </authorList>
    </citation>
    <scope>NUCLEOTIDE SEQUENCE [LARGE SCALE GENOMIC DNA]</scope>
    <source>
        <strain evidence="3">CCM 8702</strain>
    </source>
</reference>
<keyword evidence="1" id="KW-1133">Transmembrane helix</keyword>
<evidence type="ECO:0008006" key="4">
    <source>
        <dbReference type="Google" id="ProtNLM"/>
    </source>
</evidence>
<evidence type="ECO:0000313" key="2">
    <source>
        <dbReference type="EMBL" id="GGH78741.1"/>
    </source>
</evidence>
<dbReference type="EMBL" id="BMDD01000003">
    <property type="protein sequence ID" value="GGH78741.1"/>
    <property type="molecule type" value="Genomic_DNA"/>
</dbReference>
<name>A0ABQ1ZW28_9BACL</name>
<gene>
    <name evidence="2" type="ORF">GCM10007362_24480</name>
</gene>
<accession>A0ABQ1ZW28</accession>
<proteinExistence type="predicted"/>
<dbReference type="Proteomes" id="UP000605427">
    <property type="component" value="Unassembled WGS sequence"/>
</dbReference>
<dbReference type="RefSeq" id="WP_172243693.1">
    <property type="nucleotide sequence ID" value="NZ_BMDD01000003.1"/>
</dbReference>
<comment type="caution">
    <text evidence="2">The sequence shown here is derived from an EMBL/GenBank/DDBJ whole genome shotgun (WGS) entry which is preliminary data.</text>
</comment>